<evidence type="ECO:0000313" key="4">
    <source>
        <dbReference type="Proteomes" id="UP001165083"/>
    </source>
</evidence>
<dbReference type="GO" id="GO:0008270">
    <property type="term" value="F:zinc ion binding"/>
    <property type="evidence" value="ECO:0007669"/>
    <property type="project" value="UniProtKB-KW"/>
</dbReference>
<dbReference type="PROSITE" id="PS50089">
    <property type="entry name" value="ZF_RING_2"/>
    <property type="match status" value="1"/>
</dbReference>
<keyword evidence="1" id="KW-0479">Metal-binding</keyword>
<feature type="domain" description="RING-type" evidence="2">
    <location>
        <begin position="40"/>
        <end position="85"/>
    </location>
</feature>
<proteinExistence type="predicted"/>
<keyword evidence="4" id="KW-1185">Reference proteome</keyword>
<name>A0A9W6X240_9STRA</name>
<keyword evidence="1" id="KW-0863">Zinc-finger</keyword>
<organism evidence="3 4">
    <name type="scientific">Phytophthora lilii</name>
    <dbReference type="NCBI Taxonomy" id="2077276"/>
    <lineage>
        <taxon>Eukaryota</taxon>
        <taxon>Sar</taxon>
        <taxon>Stramenopiles</taxon>
        <taxon>Oomycota</taxon>
        <taxon>Peronosporomycetes</taxon>
        <taxon>Peronosporales</taxon>
        <taxon>Peronosporaceae</taxon>
        <taxon>Phytophthora</taxon>
    </lineage>
</organism>
<comment type="caution">
    <text evidence="3">The sequence shown here is derived from an EMBL/GenBank/DDBJ whole genome shotgun (WGS) entry which is preliminary data.</text>
</comment>
<evidence type="ECO:0000313" key="3">
    <source>
        <dbReference type="EMBL" id="GMF27721.1"/>
    </source>
</evidence>
<dbReference type="SMART" id="SM00184">
    <property type="entry name" value="RING"/>
    <property type="match status" value="1"/>
</dbReference>
<dbReference type="Pfam" id="PF13639">
    <property type="entry name" value="zf-RING_2"/>
    <property type="match status" value="1"/>
</dbReference>
<dbReference type="AlphaFoldDB" id="A0A9W6X240"/>
<evidence type="ECO:0000256" key="1">
    <source>
        <dbReference type="PROSITE-ProRule" id="PRU00175"/>
    </source>
</evidence>
<gene>
    <name evidence="3" type="ORF">Plil01_001162000</name>
</gene>
<accession>A0A9W6X240</accession>
<dbReference type="EMBL" id="BSXW01000673">
    <property type="protein sequence ID" value="GMF27721.1"/>
    <property type="molecule type" value="Genomic_DNA"/>
</dbReference>
<reference evidence="3" key="1">
    <citation type="submission" date="2023-04" db="EMBL/GenBank/DDBJ databases">
        <title>Phytophthora lilii NBRC 32176.</title>
        <authorList>
            <person name="Ichikawa N."/>
            <person name="Sato H."/>
            <person name="Tonouchi N."/>
        </authorList>
    </citation>
    <scope>NUCLEOTIDE SEQUENCE</scope>
    <source>
        <strain evidence="3">NBRC 32176</strain>
    </source>
</reference>
<dbReference type="OrthoDB" id="21204at2759"/>
<dbReference type="InterPro" id="IPR001841">
    <property type="entry name" value="Znf_RING"/>
</dbReference>
<dbReference type="Gene3D" id="3.30.40.10">
    <property type="entry name" value="Zinc/RING finger domain, C3HC4 (zinc finger)"/>
    <property type="match status" value="1"/>
</dbReference>
<keyword evidence="1" id="KW-0862">Zinc</keyword>
<dbReference type="InterPro" id="IPR013083">
    <property type="entry name" value="Znf_RING/FYVE/PHD"/>
</dbReference>
<sequence length="92" mass="9962">MRSCCSFTESTASCIETGSTTASEVDIPAAPPAATAPKTCGLCDEVMKAADGRYYYTTRLHCGHRFHDECLIPQLNISMSCPTCDYPVTNDM</sequence>
<protein>
    <submittedName>
        <fullName evidence="3">Unnamed protein product</fullName>
    </submittedName>
</protein>
<evidence type="ECO:0000259" key="2">
    <source>
        <dbReference type="PROSITE" id="PS50089"/>
    </source>
</evidence>
<dbReference type="SUPFAM" id="SSF57850">
    <property type="entry name" value="RING/U-box"/>
    <property type="match status" value="1"/>
</dbReference>
<dbReference type="Proteomes" id="UP001165083">
    <property type="component" value="Unassembled WGS sequence"/>
</dbReference>